<evidence type="ECO:0000256" key="3">
    <source>
        <dbReference type="SAM" id="SignalP"/>
    </source>
</evidence>
<evidence type="ECO:0000313" key="5">
    <source>
        <dbReference type="EMBL" id="KAD4060547.1"/>
    </source>
</evidence>
<dbReference type="AlphaFoldDB" id="A0A5N6MUA9"/>
<accession>A0A5N6MUA9</accession>
<name>A0A5N6MUA9_9MICC</name>
<dbReference type="PANTHER" id="PTHR21666:SF289">
    <property type="entry name" value="L-ALA--D-GLU ENDOPEPTIDASE"/>
    <property type="match status" value="1"/>
</dbReference>
<gene>
    <name evidence="5" type="ORF">GD627_05835</name>
</gene>
<evidence type="ECO:0000256" key="2">
    <source>
        <dbReference type="SAM" id="MobiDB-lite"/>
    </source>
</evidence>
<dbReference type="GO" id="GO:0004222">
    <property type="term" value="F:metalloendopeptidase activity"/>
    <property type="evidence" value="ECO:0007669"/>
    <property type="project" value="TreeGrafter"/>
</dbReference>
<keyword evidence="6" id="KW-1185">Reference proteome</keyword>
<sequence>MDNAVPKRSGRAPASRALAAAAAILSLTLSVAFSSTASADELEDRKAAIEAEKDKVHQDYEYLGEDIAETVAKLNVYKGLLPGAQQQLADAESRVDSAAGKVSALNERVALAQDTHETITAQITKDREDIAATEKTIGQIASQAYKNGGVPSTLSLMFGAKGADSLSDSLGMAEQALKGQNAAVEKLSQQNANNVNSEARLEAVSEEINKLKAQAEEALAAEQSARDAAAAEKQKVDDLVAQTSAMNQELEAQKPKLQAQMATLEKESAQVTADIAEQQRVLLEEYRKREQARIDAENQAAAEAAARNNRPAPPVATVPRPGSPSSFGLRYPVNGAPVSSGFGWRATPPGSIDFFGNGGYLHSGIDFAPACGTPVYAPAAGQVWRADQGGGEMIGTGNRIVLNHGVVGGNVLATNFYHLNGFAVSVGQWVNQGQLIGYVGSTGNSTGCHLHFETVLNGELVDPMGLL</sequence>
<dbReference type="InterPro" id="IPR050570">
    <property type="entry name" value="Cell_wall_metabolism_enzyme"/>
</dbReference>
<keyword evidence="1 3" id="KW-0732">Signal</keyword>
<dbReference type="PANTHER" id="PTHR21666">
    <property type="entry name" value="PEPTIDASE-RELATED"/>
    <property type="match status" value="1"/>
</dbReference>
<dbReference type="InterPro" id="IPR016047">
    <property type="entry name" value="M23ase_b-sheet_dom"/>
</dbReference>
<feature type="chain" id="PRO_5024938766" evidence="3">
    <location>
        <begin position="40"/>
        <end position="467"/>
    </location>
</feature>
<reference evidence="5 6" key="1">
    <citation type="submission" date="2019-08" db="EMBL/GenBank/DDBJ databases">
        <title>Arthrobacter sp. nov., isolated from plateau pika and Tibetan wild ass.</title>
        <authorList>
            <person name="Ge Y."/>
        </authorList>
    </citation>
    <scope>NUCLEOTIDE SEQUENCE [LARGE SCALE GENOMIC DNA]</scope>
    <source>
        <strain evidence="5 6">785</strain>
    </source>
</reference>
<feature type="compositionally biased region" description="Low complexity" evidence="2">
    <location>
        <begin position="297"/>
        <end position="310"/>
    </location>
</feature>
<dbReference type="EMBL" id="VTFX01000001">
    <property type="protein sequence ID" value="KAD4060547.1"/>
    <property type="molecule type" value="Genomic_DNA"/>
</dbReference>
<evidence type="ECO:0000259" key="4">
    <source>
        <dbReference type="Pfam" id="PF01551"/>
    </source>
</evidence>
<dbReference type="SUPFAM" id="SSF51261">
    <property type="entry name" value="Duplicated hybrid motif"/>
    <property type="match status" value="1"/>
</dbReference>
<feature type="region of interest" description="Disordered" evidence="2">
    <location>
        <begin position="295"/>
        <end position="324"/>
    </location>
</feature>
<protein>
    <submittedName>
        <fullName evidence="5">Peptidoglycan DD-metalloendopeptidase family protein</fullName>
    </submittedName>
</protein>
<dbReference type="CDD" id="cd12797">
    <property type="entry name" value="M23_peptidase"/>
    <property type="match status" value="1"/>
</dbReference>
<dbReference type="InterPro" id="IPR011055">
    <property type="entry name" value="Dup_hybrid_motif"/>
</dbReference>
<evidence type="ECO:0000256" key="1">
    <source>
        <dbReference type="ARBA" id="ARBA00022729"/>
    </source>
</evidence>
<feature type="signal peptide" evidence="3">
    <location>
        <begin position="1"/>
        <end position="39"/>
    </location>
</feature>
<evidence type="ECO:0000313" key="6">
    <source>
        <dbReference type="Proteomes" id="UP000326852"/>
    </source>
</evidence>
<comment type="caution">
    <text evidence="5">The sequence shown here is derived from an EMBL/GenBank/DDBJ whole genome shotgun (WGS) entry which is preliminary data.</text>
</comment>
<dbReference type="Gene3D" id="6.10.250.3150">
    <property type="match status" value="1"/>
</dbReference>
<dbReference type="Gene3D" id="2.70.70.10">
    <property type="entry name" value="Glucose Permease (Domain IIA)"/>
    <property type="match status" value="1"/>
</dbReference>
<dbReference type="Pfam" id="PF01551">
    <property type="entry name" value="Peptidase_M23"/>
    <property type="match status" value="1"/>
</dbReference>
<dbReference type="Proteomes" id="UP000326852">
    <property type="component" value="Unassembled WGS sequence"/>
</dbReference>
<organism evidence="5 6">
    <name type="scientific">Arthrobacter yangruifuii</name>
    <dbReference type="NCBI Taxonomy" id="2606616"/>
    <lineage>
        <taxon>Bacteria</taxon>
        <taxon>Bacillati</taxon>
        <taxon>Actinomycetota</taxon>
        <taxon>Actinomycetes</taxon>
        <taxon>Micrococcales</taxon>
        <taxon>Micrococcaceae</taxon>
        <taxon>Arthrobacter</taxon>
    </lineage>
</organism>
<proteinExistence type="predicted"/>
<feature type="domain" description="M23ase beta-sheet core" evidence="4">
    <location>
        <begin position="361"/>
        <end position="463"/>
    </location>
</feature>